<evidence type="ECO:0000259" key="4">
    <source>
        <dbReference type="PROSITE" id="PS50156"/>
    </source>
</evidence>
<dbReference type="InterPro" id="IPR053958">
    <property type="entry name" value="HMGCR/SNAP/NPC1-like_SSD"/>
</dbReference>
<feature type="domain" description="SSD" evidence="4">
    <location>
        <begin position="850"/>
        <end position="982"/>
    </location>
</feature>
<feature type="transmembrane region" description="Helical" evidence="3">
    <location>
        <begin position="922"/>
        <end position="947"/>
    </location>
</feature>
<feature type="transmembrane region" description="Helical" evidence="3">
    <location>
        <begin position="887"/>
        <end position="910"/>
    </location>
</feature>
<keyword evidence="3" id="KW-1133">Transmembrane helix</keyword>
<sequence>MPLTLDRPTGLIQRLFYGYGYAYGKCPFLILLPSLGFFAFCCVKLFKDGEPYLKFLDIEVSREWAQEGSTLWEELDYVDEHLNKDWEKSTWWFPLTVKNGDYVGEGGSVLSEAALEDVVDILTRYHELSVTTESGNTYTTWDLCARGLGPDVPANAAHLELYDTNNCSSTPFTDTCLMLLYSGTRSAYLPCEVVTPTDCFSEALEYQDTVYAAMYDPFLTGLVPAEYYPVPYTTRPSFRGMTDEAIRLEIAGTPRAPTNEPGCYWWTALAMWPAYGILADNEQAFILSGVLDAPLRIKYRLSQTKPDLAVKSEIEEALELMEKKVESELNSLNSAERHLDFAYLSNDAYRRAALEVASIPWLRIILSSVAMVLFVFISFASFSKPFHSRAGFALNGLTVVSMSQAASFGFFGWIGLDITGPMIQILPFLAVGLGVDDVFVIIRYFDELDIDCLLNSERQDVLAAVMGEAGVSITLTSFCNVGAFLCGMFFKVKGITNFCLGATIVAASNWIFMLVVFPAFLLLESWRLRTRQPELILFCCHRRALHKDATACEQDPPSTIESRVLDFMGKVYIPFLNKLYVKVSVFVLSVALLSLSVYGALGMDAGKEDYPVELVHGNTIHYAMTVESTLIGVSENRLYVKDVDYPSMQGDIIDLHIKLSTETFYGQPGFLTVWLSAFYSILDSMSGMVVDPVIASTYGLPNDTTYSVLGYNLHNDAYTNDVWAPAGIASNDSVTFYSQFQGFLADTTTLGVLDSVQVQSFGLRHPEESISADNPFTLTHTVFLTKGTKTFQALVSATNELRDVIAASSLSGKAFISGPKQLLADVFVALSGLFWVALATNLCVIFSVTAILLSSVSAAFLTTVACGLIVIEIYGACSLFLTFNPYFATALIMSVGLSVEFTAHIIVAFFRSPGSVDERMRASLETVLPAVVLGVFSTLVSICGMAFADTVFIIKYFFGMFSVVMLVGLLHAILFLPALLLLIGGRWSCPCRNKYAPSSASAEVSPPEPTT</sequence>
<feature type="coiled-coil region" evidence="2">
    <location>
        <begin position="311"/>
        <end position="338"/>
    </location>
</feature>
<dbReference type="InterPro" id="IPR000731">
    <property type="entry name" value="SSD"/>
</dbReference>
<gene>
    <name evidence="5" type="ORF">NSCI0253_LOCUS15242</name>
</gene>
<feature type="transmembrane region" description="Helical" evidence="3">
    <location>
        <begin position="498"/>
        <end position="523"/>
    </location>
</feature>
<dbReference type="PANTHER" id="PTHR10796">
    <property type="entry name" value="PATCHED-RELATED"/>
    <property type="match status" value="1"/>
</dbReference>
<dbReference type="PROSITE" id="PS50156">
    <property type="entry name" value="SSD"/>
    <property type="match status" value="2"/>
</dbReference>
<keyword evidence="3" id="KW-0472">Membrane</keyword>
<feature type="transmembrane region" description="Helical" evidence="3">
    <location>
        <begin position="579"/>
        <end position="601"/>
    </location>
</feature>
<dbReference type="Pfam" id="PF12349">
    <property type="entry name" value="Sterol-sensing"/>
    <property type="match status" value="1"/>
</dbReference>
<feature type="transmembrane region" description="Helical" evidence="3">
    <location>
        <begin position="465"/>
        <end position="486"/>
    </location>
</feature>
<evidence type="ECO:0000256" key="1">
    <source>
        <dbReference type="ARBA" id="ARBA00005585"/>
    </source>
</evidence>
<evidence type="ECO:0000313" key="5">
    <source>
        <dbReference type="EMBL" id="CAD8840894.1"/>
    </source>
</evidence>
<feature type="transmembrane region" description="Helical" evidence="3">
    <location>
        <begin position="860"/>
        <end position="881"/>
    </location>
</feature>
<keyword evidence="3" id="KW-0812">Transmembrane</keyword>
<feature type="transmembrane region" description="Helical" evidence="3">
    <location>
        <begin position="953"/>
        <end position="983"/>
    </location>
</feature>
<dbReference type="GO" id="GO:0016020">
    <property type="term" value="C:membrane"/>
    <property type="evidence" value="ECO:0007669"/>
    <property type="project" value="TreeGrafter"/>
</dbReference>
<dbReference type="PANTHER" id="PTHR10796:SF92">
    <property type="entry name" value="PATCHED-RELATED, ISOFORM A"/>
    <property type="match status" value="1"/>
</dbReference>
<comment type="similarity">
    <text evidence="1">Belongs to the patched family.</text>
</comment>
<dbReference type="AlphaFoldDB" id="A0A7S1F3P2"/>
<reference evidence="5" key="1">
    <citation type="submission" date="2021-01" db="EMBL/GenBank/DDBJ databases">
        <authorList>
            <person name="Corre E."/>
            <person name="Pelletier E."/>
            <person name="Niang G."/>
            <person name="Scheremetjew M."/>
            <person name="Finn R."/>
            <person name="Kale V."/>
            <person name="Holt S."/>
            <person name="Cochrane G."/>
            <person name="Meng A."/>
            <person name="Brown T."/>
            <person name="Cohen L."/>
        </authorList>
    </citation>
    <scope>NUCLEOTIDE SEQUENCE</scope>
</reference>
<dbReference type="EMBL" id="HBFQ01021790">
    <property type="protein sequence ID" value="CAD8840894.1"/>
    <property type="molecule type" value="Transcribed_RNA"/>
</dbReference>
<dbReference type="InterPro" id="IPR051697">
    <property type="entry name" value="Patched_domain-protein"/>
</dbReference>
<feature type="transmembrane region" description="Helical" evidence="3">
    <location>
        <begin position="20"/>
        <end position="46"/>
    </location>
</feature>
<feature type="transmembrane region" description="Helical" evidence="3">
    <location>
        <begin position="360"/>
        <end position="380"/>
    </location>
</feature>
<dbReference type="SUPFAM" id="SSF82866">
    <property type="entry name" value="Multidrug efflux transporter AcrB transmembrane domain"/>
    <property type="match status" value="2"/>
</dbReference>
<feature type="transmembrane region" description="Helical" evidence="3">
    <location>
        <begin position="826"/>
        <end position="853"/>
    </location>
</feature>
<name>A0A7S1F3P2_NOCSC</name>
<keyword evidence="2" id="KW-0175">Coiled coil</keyword>
<feature type="transmembrane region" description="Helical" evidence="3">
    <location>
        <begin position="392"/>
        <end position="413"/>
    </location>
</feature>
<accession>A0A7S1F3P2</accession>
<dbReference type="Gene3D" id="1.20.1640.10">
    <property type="entry name" value="Multidrug efflux transporter AcrB transmembrane domain"/>
    <property type="match status" value="2"/>
</dbReference>
<feature type="domain" description="SSD" evidence="4">
    <location>
        <begin position="360"/>
        <end position="523"/>
    </location>
</feature>
<proteinExistence type="inferred from homology"/>
<protein>
    <recommendedName>
        <fullName evidence="4">SSD domain-containing protein</fullName>
    </recommendedName>
</protein>
<evidence type="ECO:0000256" key="2">
    <source>
        <dbReference type="SAM" id="Coils"/>
    </source>
</evidence>
<feature type="transmembrane region" description="Helical" evidence="3">
    <location>
        <begin position="425"/>
        <end position="445"/>
    </location>
</feature>
<evidence type="ECO:0000256" key="3">
    <source>
        <dbReference type="SAM" id="Phobius"/>
    </source>
</evidence>
<organism evidence="5">
    <name type="scientific">Noctiluca scintillans</name>
    <name type="common">Sea sparkle</name>
    <name type="synonym">Red tide dinoflagellate</name>
    <dbReference type="NCBI Taxonomy" id="2966"/>
    <lineage>
        <taxon>Eukaryota</taxon>
        <taxon>Sar</taxon>
        <taxon>Alveolata</taxon>
        <taxon>Dinophyceae</taxon>
        <taxon>Noctilucales</taxon>
        <taxon>Noctilucaceae</taxon>
        <taxon>Noctiluca</taxon>
    </lineage>
</organism>